<name>A0A371I876_MUCPR</name>
<keyword evidence="2" id="KW-1185">Reference proteome</keyword>
<evidence type="ECO:0000313" key="2">
    <source>
        <dbReference type="Proteomes" id="UP000257109"/>
    </source>
</evidence>
<comment type="caution">
    <text evidence="1">The sequence shown here is derived from an EMBL/GenBank/DDBJ whole genome shotgun (WGS) entry which is preliminary data.</text>
</comment>
<dbReference type="Proteomes" id="UP000257109">
    <property type="component" value="Unassembled WGS sequence"/>
</dbReference>
<reference evidence="1" key="1">
    <citation type="submission" date="2018-05" db="EMBL/GenBank/DDBJ databases">
        <title>Draft genome of Mucuna pruriens seed.</title>
        <authorList>
            <person name="Nnadi N.E."/>
            <person name="Vos R."/>
            <person name="Hasami M.H."/>
            <person name="Devisetty U.K."/>
            <person name="Aguiy J.C."/>
        </authorList>
    </citation>
    <scope>NUCLEOTIDE SEQUENCE [LARGE SCALE GENOMIC DNA]</scope>
    <source>
        <strain evidence="1">JCA_2017</strain>
    </source>
</reference>
<organism evidence="1 2">
    <name type="scientific">Mucuna pruriens</name>
    <name type="common">Velvet bean</name>
    <name type="synonym">Dolichos pruriens</name>
    <dbReference type="NCBI Taxonomy" id="157652"/>
    <lineage>
        <taxon>Eukaryota</taxon>
        <taxon>Viridiplantae</taxon>
        <taxon>Streptophyta</taxon>
        <taxon>Embryophyta</taxon>
        <taxon>Tracheophyta</taxon>
        <taxon>Spermatophyta</taxon>
        <taxon>Magnoliopsida</taxon>
        <taxon>eudicotyledons</taxon>
        <taxon>Gunneridae</taxon>
        <taxon>Pentapetalae</taxon>
        <taxon>rosids</taxon>
        <taxon>fabids</taxon>
        <taxon>Fabales</taxon>
        <taxon>Fabaceae</taxon>
        <taxon>Papilionoideae</taxon>
        <taxon>50 kb inversion clade</taxon>
        <taxon>NPAAA clade</taxon>
        <taxon>indigoferoid/millettioid clade</taxon>
        <taxon>Phaseoleae</taxon>
        <taxon>Mucuna</taxon>
    </lineage>
</organism>
<dbReference type="PANTHER" id="PTHR33223:SF8">
    <property type="entry name" value="OS04G0172440 PROTEIN"/>
    <property type="match status" value="1"/>
</dbReference>
<dbReference type="AlphaFoldDB" id="A0A371I876"/>
<proteinExistence type="predicted"/>
<evidence type="ECO:0000313" key="1">
    <source>
        <dbReference type="EMBL" id="RDY11134.1"/>
    </source>
</evidence>
<dbReference type="EMBL" id="QJKJ01000703">
    <property type="protein sequence ID" value="RDY11134.1"/>
    <property type="molecule type" value="Genomic_DNA"/>
</dbReference>
<gene>
    <name evidence="1" type="ORF">CR513_04247</name>
</gene>
<protein>
    <recommendedName>
        <fullName evidence="3">Retrotransposon gag domain-containing protein</fullName>
    </recommendedName>
</protein>
<accession>A0A371I876</accession>
<evidence type="ECO:0008006" key="3">
    <source>
        <dbReference type="Google" id="ProtNLM"/>
    </source>
</evidence>
<dbReference type="OrthoDB" id="1750196at2759"/>
<feature type="non-terminal residue" evidence="1">
    <location>
        <position position="1"/>
    </location>
</feature>
<sequence length="139" mass="16416">MDGSHPYQYEDPYSIKTLQLFEERLKAIEGVEYFDFNEADLCLISNIIIPPKFKLLAFDKYGGSTCLKNHLTMYCRRVAPHAHDEKLLIHFFQESLTKDALKWYKGLRRGHVQTWRSLAEAFLRQYKYNTDMTPDCSQL</sequence>
<dbReference type="PANTHER" id="PTHR33223">
    <property type="entry name" value="CCHC-TYPE DOMAIN-CONTAINING PROTEIN"/>
    <property type="match status" value="1"/>
</dbReference>